<evidence type="ECO:0000313" key="2">
    <source>
        <dbReference type="EMBL" id="ACB32879.1"/>
    </source>
</evidence>
<dbReference type="HOGENOM" id="CLU_081225_0_0_4"/>
<reference evidence="2 3" key="1">
    <citation type="submission" date="2008-03" db="EMBL/GenBank/DDBJ databases">
        <title>Complete sequence of Leptothrix cholodnii SP-6.</title>
        <authorList>
            <consortium name="US DOE Joint Genome Institute"/>
            <person name="Copeland A."/>
            <person name="Lucas S."/>
            <person name="Lapidus A."/>
            <person name="Glavina del Rio T."/>
            <person name="Dalin E."/>
            <person name="Tice H."/>
            <person name="Bruce D."/>
            <person name="Goodwin L."/>
            <person name="Pitluck S."/>
            <person name="Chertkov O."/>
            <person name="Brettin T."/>
            <person name="Detter J.C."/>
            <person name="Han C."/>
            <person name="Kuske C.R."/>
            <person name="Schmutz J."/>
            <person name="Larimer F."/>
            <person name="Land M."/>
            <person name="Hauser L."/>
            <person name="Kyrpides N."/>
            <person name="Lykidis A."/>
            <person name="Emerson D."/>
            <person name="Richardson P."/>
        </authorList>
    </citation>
    <scope>NUCLEOTIDE SEQUENCE [LARGE SCALE GENOMIC DNA]</scope>
    <source>
        <strain evidence="3">ATCC 51168 / LMG 8142 / SP-6</strain>
    </source>
</reference>
<evidence type="ECO:0000313" key="3">
    <source>
        <dbReference type="Proteomes" id="UP000001693"/>
    </source>
</evidence>
<sequence precursor="true">MSESDRAEDSTAQRISALVDGELAAAEVADTCRAWRTDARLRADWHAYSLIGDVLRSTDLAHPPARDQAFLGALRERLALEPVVLAPARPEPPQQAPAAAVVNGRPASVTPLRARRPRWVTPVGIAAGVAMVAGLAWTMRPPATEPLQQMARMALPPPSQPVEPAARAEAVAVLAPDTREQLEPYLNAHRMVPAKAAFGPAPGFMRSVAHEPGSR</sequence>
<dbReference type="InterPro" id="IPR005572">
    <property type="entry name" value="Anti-sigma_E_RseA_N"/>
</dbReference>
<dbReference type="AlphaFoldDB" id="B1XZN3"/>
<dbReference type="PANTHER" id="PTHR38104:SF1">
    <property type="entry name" value="ANTI-SIGMA-E FACTOR RSEA"/>
    <property type="match status" value="1"/>
</dbReference>
<protein>
    <submittedName>
        <fullName evidence="2">Anti sigma-E protein, RseA</fullName>
    </submittedName>
</protein>
<dbReference type="RefSeq" id="WP_012345641.1">
    <property type="nucleotide sequence ID" value="NC_010524.1"/>
</dbReference>
<gene>
    <name evidence="2" type="ordered locus">Lcho_0604</name>
</gene>
<dbReference type="Proteomes" id="UP000001693">
    <property type="component" value="Chromosome"/>
</dbReference>
<dbReference type="InterPro" id="IPR052383">
    <property type="entry name" value="Anti-sigma-E_RseA-like"/>
</dbReference>
<dbReference type="Pfam" id="PF03872">
    <property type="entry name" value="RseA_N"/>
    <property type="match status" value="1"/>
</dbReference>
<proteinExistence type="predicted"/>
<dbReference type="eggNOG" id="COG3073">
    <property type="taxonomic scope" value="Bacteria"/>
</dbReference>
<dbReference type="SUPFAM" id="SSF89069">
    <property type="entry name" value="N-terminal, cytoplasmic domain of anti-sigmaE factor RseA"/>
    <property type="match status" value="1"/>
</dbReference>
<name>B1XZN3_LEPCP</name>
<evidence type="ECO:0000259" key="1">
    <source>
        <dbReference type="Pfam" id="PF03872"/>
    </source>
</evidence>
<keyword evidence="3" id="KW-1185">Reference proteome</keyword>
<organism evidence="2 3">
    <name type="scientific">Leptothrix cholodnii (strain ATCC 51168 / LMG 8142 / SP-6)</name>
    <name type="common">Leptothrix discophora (strain SP-6)</name>
    <dbReference type="NCBI Taxonomy" id="395495"/>
    <lineage>
        <taxon>Bacteria</taxon>
        <taxon>Pseudomonadati</taxon>
        <taxon>Pseudomonadota</taxon>
        <taxon>Betaproteobacteria</taxon>
        <taxon>Burkholderiales</taxon>
        <taxon>Sphaerotilaceae</taxon>
        <taxon>Leptothrix</taxon>
    </lineage>
</organism>
<dbReference type="CDD" id="cd16328">
    <property type="entry name" value="RseA_N"/>
    <property type="match status" value="1"/>
</dbReference>
<dbReference type="STRING" id="395495.Lcho_0604"/>
<dbReference type="EMBL" id="CP001013">
    <property type="protein sequence ID" value="ACB32879.1"/>
    <property type="molecule type" value="Genomic_DNA"/>
</dbReference>
<dbReference type="PANTHER" id="PTHR38104">
    <property type="match status" value="1"/>
</dbReference>
<dbReference type="GO" id="GO:0016989">
    <property type="term" value="F:sigma factor antagonist activity"/>
    <property type="evidence" value="ECO:0007669"/>
    <property type="project" value="InterPro"/>
</dbReference>
<dbReference type="Gene3D" id="1.10.10.880">
    <property type="entry name" value="Anti sigma-E protein RseA, N-terminal domain"/>
    <property type="match status" value="1"/>
</dbReference>
<dbReference type="InterPro" id="IPR036147">
    <property type="entry name" value="Anti-sigma_E_RseA_N_sf"/>
</dbReference>
<feature type="domain" description="Anti sigma-E protein RseA N-terminal" evidence="1">
    <location>
        <begin position="13"/>
        <end position="97"/>
    </location>
</feature>
<accession>B1XZN3</accession>
<dbReference type="KEGG" id="lch:Lcho_0604"/>